<dbReference type="EMBL" id="RJTM01000075">
    <property type="protein sequence ID" value="RNL87061.1"/>
    <property type="molecule type" value="Genomic_DNA"/>
</dbReference>
<comment type="caution">
    <text evidence="1">The sequence shown here is derived from an EMBL/GenBank/DDBJ whole genome shotgun (WGS) entry which is preliminary data.</text>
</comment>
<evidence type="ECO:0000313" key="2">
    <source>
        <dbReference type="Proteomes" id="UP000267469"/>
    </source>
</evidence>
<proteinExistence type="predicted"/>
<organism evidence="1 2">
    <name type="scientific">Sinomicrobium pectinilyticum</name>
    <dbReference type="NCBI Taxonomy" id="1084421"/>
    <lineage>
        <taxon>Bacteria</taxon>
        <taxon>Pseudomonadati</taxon>
        <taxon>Bacteroidota</taxon>
        <taxon>Flavobacteriia</taxon>
        <taxon>Flavobacteriales</taxon>
        <taxon>Flavobacteriaceae</taxon>
        <taxon>Sinomicrobium</taxon>
    </lineage>
</organism>
<sequence length="93" mass="11084">MSQEELISITTFCTSHKIEVTFIRQLAAFDLVEIVNRDKEEFLYSNHLPHVEKLMRLHYDLQINMEGLNAVHHLLQRIDELQNEVIRLRNKRG</sequence>
<gene>
    <name evidence="1" type="ORF">ED312_11035</name>
</gene>
<protein>
    <submittedName>
        <fullName evidence="1">MerR family transcriptional regulator</fullName>
    </submittedName>
</protein>
<keyword evidence="2" id="KW-1185">Reference proteome</keyword>
<dbReference type="Gene3D" id="1.10.1660.10">
    <property type="match status" value="1"/>
</dbReference>
<dbReference type="OrthoDB" id="1494789at2"/>
<dbReference type="RefSeq" id="WP_123216076.1">
    <property type="nucleotide sequence ID" value="NZ_RJTM01000075.1"/>
</dbReference>
<dbReference type="Pfam" id="PF13591">
    <property type="entry name" value="MerR_2"/>
    <property type="match status" value="1"/>
</dbReference>
<dbReference type="Proteomes" id="UP000267469">
    <property type="component" value="Unassembled WGS sequence"/>
</dbReference>
<reference evidence="1 2" key="1">
    <citation type="submission" date="2018-10" db="EMBL/GenBank/DDBJ databases">
        <title>Sinomicrobium pectinilyticum sp. nov., a pectinase-producing bacterium isolated from alkaline and saline soil, and emended description of the genus Sinomicrobium.</title>
        <authorList>
            <person name="Cheng B."/>
            <person name="Li C."/>
            <person name="Lai Q."/>
            <person name="Du M."/>
            <person name="Shao Z."/>
            <person name="Xu P."/>
            <person name="Yang C."/>
        </authorList>
    </citation>
    <scope>NUCLEOTIDE SEQUENCE [LARGE SCALE GENOMIC DNA]</scope>
    <source>
        <strain evidence="1 2">5DNS001</strain>
    </source>
</reference>
<dbReference type="AlphaFoldDB" id="A0A3N0EGZ0"/>
<name>A0A3N0EGZ0_SINP1</name>
<accession>A0A3N0EGZ0</accession>
<evidence type="ECO:0000313" key="1">
    <source>
        <dbReference type="EMBL" id="RNL87061.1"/>
    </source>
</evidence>